<dbReference type="GO" id="GO:0005886">
    <property type="term" value="C:plasma membrane"/>
    <property type="evidence" value="ECO:0007669"/>
    <property type="project" value="TreeGrafter"/>
</dbReference>
<feature type="transmembrane region" description="Helical" evidence="5">
    <location>
        <begin position="36"/>
        <end position="58"/>
    </location>
</feature>
<feature type="transmembrane region" description="Helical" evidence="5">
    <location>
        <begin position="182"/>
        <end position="206"/>
    </location>
</feature>
<keyword evidence="2 5" id="KW-0812">Transmembrane</keyword>
<dbReference type="AlphaFoldDB" id="A0A1H4BVK9"/>
<feature type="transmembrane region" description="Helical" evidence="5">
    <location>
        <begin position="212"/>
        <end position="235"/>
    </location>
</feature>
<evidence type="ECO:0000256" key="5">
    <source>
        <dbReference type="SAM" id="Phobius"/>
    </source>
</evidence>
<accession>A0A1H4BVK9</accession>
<dbReference type="RefSeq" id="WP_093044313.1">
    <property type="nucleotide sequence ID" value="NZ_FNQR01000005.1"/>
</dbReference>
<feature type="transmembrane region" description="Helical" evidence="5">
    <location>
        <begin position="247"/>
        <end position="267"/>
    </location>
</feature>
<dbReference type="Pfam" id="PF01578">
    <property type="entry name" value="Cytochrom_C_asm"/>
    <property type="match status" value="1"/>
</dbReference>
<protein>
    <submittedName>
        <fullName evidence="7">HemX protein</fullName>
    </submittedName>
</protein>
<dbReference type="PANTHER" id="PTHR30071:SF15">
    <property type="entry name" value="PROTEIN HEMX"/>
    <property type="match status" value="1"/>
</dbReference>
<feature type="transmembrane region" description="Helical" evidence="5">
    <location>
        <begin position="130"/>
        <end position="161"/>
    </location>
</feature>
<evidence type="ECO:0000256" key="3">
    <source>
        <dbReference type="ARBA" id="ARBA00022989"/>
    </source>
</evidence>
<feature type="transmembrane region" description="Helical" evidence="5">
    <location>
        <begin position="93"/>
        <end position="110"/>
    </location>
</feature>
<keyword evidence="8" id="KW-1185">Reference proteome</keyword>
<evidence type="ECO:0000259" key="6">
    <source>
        <dbReference type="Pfam" id="PF01578"/>
    </source>
</evidence>
<feature type="domain" description="Cytochrome c assembly protein" evidence="6">
    <location>
        <begin position="66"/>
        <end position="268"/>
    </location>
</feature>
<proteinExistence type="predicted"/>
<evidence type="ECO:0000313" key="8">
    <source>
        <dbReference type="Proteomes" id="UP000198584"/>
    </source>
</evidence>
<dbReference type="EMBL" id="FNQR01000005">
    <property type="protein sequence ID" value="SEA52168.1"/>
    <property type="molecule type" value="Genomic_DNA"/>
</dbReference>
<keyword evidence="4 5" id="KW-0472">Membrane</keyword>
<organism evidence="7 8">
    <name type="scientific">Thalassobacillus cyri</name>
    <dbReference type="NCBI Taxonomy" id="571932"/>
    <lineage>
        <taxon>Bacteria</taxon>
        <taxon>Bacillati</taxon>
        <taxon>Bacillota</taxon>
        <taxon>Bacilli</taxon>
        <taxon>Bacillales</taxon>
        <taxon>Bacillaceae</taxon>
        <taxon>Thalassobacillus</taxon>
    </lineage>
</organism>
<dbReference type="STRING" id="571932.SAMN05421743_105165"/>
<evidence type="ECO:0000256" key="1">
    <source>
        <dbReference type="ARBA" id="ARBA00004141"/>
    </source>
</evidence>
<dbReference type="OrthoDB" id="2417400at2"/>
<dbReference type="GO" id="GO:0017004">
    <property type="term" value="P:cytochrome complex assembly"/>
    <property type="evidence" value="ECO:0007669"/>
    <property type="project" value="InterPro"/>
</dbReference>
<evidence type="ECO:0000313" key="7">
    <source>
        <dbReference type="EMBL" id="SEA52168.1"/>
    </source>
</evidence>
<dbReference type="InterPro" id="IPR002541">
    <property type="entry name" value="Cyt_c_assembly"/>
</dbReference>
<gene>
    <name evidence="7" type="ORF">SAMN05421743_105165</name>
</gene>
<evidence type="ECO:0000256" key="2">
    <source>
        <dbReference type="ARBA" id="ARBA00022692"/>
    </source>
</evidence>
<sequence length="272" mass="32127">MLDVKWLYEFIIFIYALSVIGYFIDFIQQNRKANHAAFWLLSMVWSLQTIFLLTQVFIEDNFPVMSVYDGLYFYAWILVTFSLIINRLYRVDFLVFFTNVLGFSVMLLHITTKARADLVEQGVRFIDEMLVAHITLALISYGFFTFSFIFSLMYLLQYRLLKRKKWDKRLWRLGDLSKLDHYSYLSVTGGVPLLLLAVILGVVWGYNSDDVFYWYDSKTMGSFIVLFVYIIFLFLRIVKGYQGRSIAMYNAAAFLFLLVNFFLFGSLSNFHF</sequence>
<reference evidence="7 8" key="1">
    <citation type="submission" date="2016-10" db="EMBL/GenBank/DDBJ databases">
        <authorList>
            <person name="de Groot N.N."/>
        </authorList>
    </citation>
    <scope>NUCLEOTIDE SEQUENCE [LARGE SCALE GENOMIC DNA]</scope>
    <source>
        <strain evidence="7 8">CCM7597</strain>
    </source>
</reference>
<dbReference type="GO" id="GO:0020037">
    <property type="term" value="F:heme binding"/>
    <property type="evidence" value="ECO:0007669"/>
    <property type="project" value="InterPro"/>
</dbReference>
<dbReference type="InterPro" id="IPR045062">
    <property type="entry name" value="Cyt_c_biogenesis_CcsA/CcmC"/>
</dbReference>
<feature type="transmembrane region" description="Helical" evidence="5">
    <location>
        <begin position="70"/>
        <end position="86"/>
    </location>
</feature>
<name>A0A1H4BVK9_9BACI</name>
<dbReference type="PANTHER" id="PTHR30071">
    <property type="entry name" value="HEME EXPORTER PROTEIN C"/>
    <property type="match status" value="1"/>
</dbReference>
<comment type="subcellular location">
    <subcellularLocation>
        <location evidence="1">Membrane</location>
        <topology evidence="1">Multi-pass membrane protein</topology>
    </subcellularLocation>
</comment>
<keyword evidence="3 5" id="KW-1133">Transmembrane helix</keyword>
<feature type="transmembrane region" description="Helical" evidence="5">
    <location>
        <begin position="6"/>
        <end position="24"/>
    </location>
</feature>
<evidence type="ECO:0000256" key="4">
    <source>
        <dbReference type="ARBA" id="ARBA00023136"/>
    </source>
</evidence>
<dbReference type="Proteomes" id="UP000198584">
    <property type="component" value="Unassembled WGS sequence"/>
</dbReference>